<evidence type="ECO:0000313" key="1">
    <source>
        <dbReference type="EMBL" id="EWY39922.1"/>
    </source>
</evidence>
<sequence>MLQEVAVTIEVGQCFVKTGAAYPDVWQVASIAEPPGFVAHARLVRLANPDDRKTLSLVALGDRRQFVPHHGGEILKRRLGNLA</sequence>
<gene>
    <name evidence="1" type="ORF">N825_04930</name>
</gene>
<dbReference type="Proteomes" id="UP000019486">
    <property type="component" value="Unassembled WGS sequence"/>
</dbReference>
<dbReference type="EMBL" id="AVFL01000010">
    <property type="protein sequence ID" value="EWY39922.1"/>
    <property type="molecule type" value="Genomic_DNA"/>
</dbReference>
<dbReference type="AlphaFoldDB" id="W9H5E3"/>
<dbReference type="STRING" id="1385369.N825_04930"/>
<accession>W9H5E3</accession>
<protein>
    <submittedName>
        <fullName evidence="1">Uncharacterized protein</fullName>
    </submittedName>
</protein>
<name>W9H5E3_9PROT</name>
<evidence type="ECO:0000313" key="2">
    <source>
        <dbReference type="Proteomes" id="UP000019486"/>
    </source>
</evidence>
<organism evidence="1 2">
    <name type="scientific">Skermanella stibiiresistens SB22</name>
    <dbReference type="NCBI Taxonomy" id="1385369"/>
    <lineage>
        <taxon>Bacteria</taxon>
        <taxon>Pseudomonadati</taxon>
        <taxon>Pseudomonadota</taxon>
        <taxon>Alphaproteobacteria</taxon>
        <taxon>Rhodospirillales</taxon>
        <taxon>Azospirillaceae</taxon>
        <taxon>Skermanella</taxon>
    </lineage>
</organism>
<comment type="caution">
    <text evidence="1">The sequence shown here is derived from an EMBL/GenBank/DDBJ whole genome shotgun (WGS) entry which is preliminary data.</text>
</comment>
<proteinExistence type="predicted"/>
<reference evidence="1 2" key="1">
    <citation type="submission" date="2013-08" db="EMBL/GenBank/DDBJ databases">
        <title>The genome sequence of Skermanella stibiiresistens.</title>
        <authorList>
            <person name="Zhu W."/>
            <person name="Wang G."/>
        </authorList>
    </citation>
    <scope>NUCLEOTIDE SEQUENCE [LARGE SCALE GENOMIC DNA]</scope>
    <source>
        <strain evidence="1 2">SB22</strain>
    </source>
</reference>
<keyword evidence="2" id="KW-1185">Reference proteome</keyword>